<sequence>MITMKGVSLKKYFCDFREMKMIEKSTMRQMKLRRLETGANLSKKVLFLEDIKLFATDTHICLIYPNSSYTYQQEKSSVKFVRIKDMSFVGFSDFEAEKIVTDGCFDNDNNQILLYDAINNKISVFRNPVRPKTDFIDLENLQIEDLVIDVLKFLDTFCTKNSHLTGKQNLDLPRKMDFCYSNPFNTLKILSLSMLLIETLNEKNAKKEEILNLLLKSVSLNLTVLSNSDQSTKENIEDFVQKLSEVLMTLLESKISATTRKNIIEIFLENKILLEKSLKRFLQCTEKMAIKNDFCGFENALRPIFEILTDQKLAKIAFNIVEKMEKKLQIKLFYEIFEDILGKAKFEISEEIIFLFFKRFNNSISNNENSENSDLLCTVSFENIFKFIELNRDRISSRLSKEITRNFILLMENNKRRYPKDDFYDRFSEDFKTLYTFERQFKLSKGENEICVCGGTESLLVKIQFNGIEKRDIFLQTDFFERKFAFSNRSLNHFLVKSDYVNISFPGKFGNKEKT</sequence>
<proteinExistence type="predicted"/>
<comment type="caution">
    <text evidence="1">The sequence shown here is derived from an EMBL/GenBank/DDBJ whole genome shotgun (WGS) entry which is preliminary data.</text>
</comment>
<accession>A0ABV2AMW2</accession>
<gene>
    <name evidence="1" type="ORF">MHBO_002609</name>
</gene>
<reference evidence="1 2" key="1">
    <citation type="journal article" date="2024" name="BMC Biol.">
        <title>Comparative genomics of Ascetosporea gives new insight into the evolutionary basis for animal parasitism in Rhizaria.</title>
        <authorList>
            <person name="Hiltunen Thoren M."/>
            <person name="Onut-Brannstrom I."/>
            <person name="Alfjorden A."/>
            <person name="Peckova H."/>
            <person name="Swords F."/>
            <person name="Hooper C."/>
            <person name="Holzer A.S."/>
            <person name="Bass D."/>
            <person name="Burki F."/>
        </authorList>
    </citation>
    <scope>NUCLEOTIDE SEQUENCE [LARGE SCALE GENOMIC DNA]</scope>
    <source>
        <strain evidence="1">20-A016</strain>
    </source>
</reference>
<keyword evidence="2" id="KW-1185">Reference proteome</keyword>
<dbReference type="EMBL" id="JBDODL010001013">
    <property type="protein sequence ID" value="MES1921004.1"/>
    <property type="molecule type" value="Genomic_DNA"/>
</dbReference>
<dbReference type="Proteomes" id="UP001439008">
    <property type="component" value="Unassembled WGS sequence"/>
</dbReference>
<organism evidence="1 2">
    <name type="scientific">Bonamia ostreae</name>
    <dbReference type="NCBI Taxonomy" id="126728"/>
    <lineage>
        <taxon>Eukaryota</taxon>
        <taxon>Sar</taxon>
        <taxon>Rhizaria</taxon>
        <taxon>Endomyxa</taxon>
        <taxon>Ascetosporea</taxon>
        <taxon>Haplosporida</taxon>
        <taxon>Bonamia</taxon>
    </lineage>
</organism>
<name>A0ABV2AMW2_9EUKA</name>
<protein>
    <submittedName>
        <fullName evidence="1">Uncharacterized protein</fullName>
    </submittedName>
</protein>
<evidence type="ECO:0000313" key="1">
    <source>
        <dbReference type="EMBL" id="MES1921004.1"/>
    </source>
</evidence>
<evidence type="ECO:0000313" key="2">
    <source>
        <dbReference type="Proteomes" id="UP001439008"/>
    </source>
</evidence>
<feature type="non-terminal residue" evidence="1">
    <location>
        <position position="515"/>
    </location>
</feature>